<dbReference type="AlphaFoldDB" id="A0A2W7IB33"/>
<evidence type="ECO:0000256" key="4">
    <source>
        <dbReference type="ARBA" id="ARBA00022692"/>
    </source>
</evidence>
<dbReference type="GO" id="GO:0055085">
    <property type="term" value="P:transmembrane transport"/>
    <property type="evidence" value="ECO:0007669"/>
    <property type="project" value="InterPro"/>
</dbReference>
<feature type="transmembrane region" description="Helical" evidence="7">
    <location>
        <begin position="202"/>
        <end position="222"/>
    </location>
</feature>
<evidence type="ECO:0000256" key="3">
    <source>
        <dbReference type="ARBA" id="ARBA00022475"/>
    </source>
</evidence>
<evidence type="ECO:0000256" key="6">
    <source>
        <dbReference type="ARBA" id="ARBA00023136"/>
    </source>
</evidence>
<feature type="transmembrane region" description="Helical" evidence="7">
    <location>
        <begin position="94"/>
        <end position="116"/>
    </location>
</feature>
<dbReference type="EMBL" id="QKYU01000018">
    <property type="protein sequence ID" value="PZW42295.1"/>
    <property type="molecule type" value="Genomic_DNA"/>
</dbReference>
<organism evidence="8 9">
    <name type="scientific">Humitalea rosea</name>
    <dbReference type="NCBI Taxonomy" id="990373"/>
    <lineage>
        <taxon>Bacteria</taxon>
        <taxon>Pseudomonadati</taxon>
        <taxon>Pseudomonadota</taxon>
        <taxon>Alphaproteobacteria</taxon>
        <taxon>Acetobacterales</taxon>
        <taxon>Roseomonadaceae</taxon>
        <taxon>Humitalea</taxon>
    </lineage>
</organism>
<evidence type="ECO:0000256" key="5">
    <source>
        <dbReference type="ARBA" id="ARBA00022989"/>
    </source>
</evidence>
<evidence type="ECO:0008006" key="10">
    <source>
        <dbReference type="Google" id="ProtNLM"/>
    </source>
</evidence>
<keyword evidence="6 7" id="KW-0472">Membrane</keyword>
<feature type="transmembrane region" description="Helical" evidence="7">
    <location>
        <begin position="6"/>
        <end position="23"/>
    </location>
</feature>
<evidence type="ECO:0000256" key="7">
    <source>
        <dbReference type="SAM" id="Phobius"/>
    </source>
</evidence>
<evidence type="ECO:0000256" key="1">
    <source>
        <dbReference type="ARBA" id="ARBA00004141"/>
    </source>
</evidence>
<dbReference type="PANTHER" id="PTHR36838:SF1">
    <property type="entry name" value="SLR1864 PROTEIN"/>
    <property type="match status" value="1"/>
</dbReference>
<dbReference type="RefSeq" id="WP_111399250.1">
    <property type="nucleotide sequence ID" value="NZ_QKYU01000018.1"/>
</dbReference>
<keyword evidence="3" id="KW-1003">Cell membrane</keyword>
<name>A0A2W7IB33_9PROT</name>
<evidence type="ECO:0000313" key="9">
    <source>
        <dbReference type="Proteomes" id="UP000249688"/>
    </source>
</evidence>
<feature type="transmembrane region" description="Helical" evidence="7">
    <location>
        <begin position="229"/>
        <end position="249"/>
    </location>
</feature>
<keyword evidence="2" id="KW-0813">Transport</keyword>
<feature type="transmembrane region" description="Helical" evidence="7">
    <location>
        <begin position="35"/>
        <end position="55"/>
    </location>
</feature>
<keyword evidence="5 7" id="KW-1133">Transmembrane helix</keyword>
<comment type="caution">
    <text evidence="8">The sequence shown here is derived from an EMBL/GenBank/DDBJ whole genome shotgun (WGS) entry which is preliminary data.</text>
</comment>
<gene>
    <name evidence="8" type="ORF">C8P66_11881</name>
</gene>
<feature type="transmembrane region" description="Helical" evidence="7">
    <location>
        <begin position="255"/>
        <end position="273"/>
    </location>
</feature>
<dbReference type="PANTHER" id="PTHR36838">
    <property type="entry name" value="AUXIN EFFLUX CARRIER FAMILY PROTEIN"/>
    <property type="match status" value="1"/>
</dbReference>
<feature type="transmembrane region" description="Helical" evidence="7">
    <location>
        <begin position="285"/>
        <end position="305"/>
    </location>
</feature>
<dbReference type="Pfam" id="PF03547">
    <property type="entry name" value="Mem_trans"/>
    <property type="match status" value="1"/>
</dbReference>
<proteinExistence type="predicted"/>
<dbReference type="InterPro" id="IPR004776">
    <property type="entry name" value="Mem_transp_PIN-like"/>
</dbReference>
<sequence>MQMMLEVVAPVFIMIGLGYLAGARRIVSAEQFRGLNLFTFSLAAPALLFAGGTSGHSAGGGAALAFFLGTMVLYAAVLWGGVKLGRMALGPAGVLALNITFGNTVMMGIPLIRAAYGEAGLSILLTILALHSMVLLGTATVVAEIGQNAGAHWHKVLLATVKGVLRNPIVMAVMAALVWSTLELPVPGFVRRTLELLGGAAPPVALFCLGGSLLGFSVRGAVGSLVATVVLKLLALPVLVWLACALLRLPALETAVAVTAAALPTGANAFLLAQRYSVGADRSGAAVLVGTAISVLTLGALVTWFGR</sequence>
<protein>
    <recommendedName>
        <fullName evidence="10">Transporter</fullName>
    </recommendedName>
</protein>
<feature type="transmembrane region" description="Helical" evidence="7">
    <location>
        <begin position="122"/>
        <end position="143"/>
    </location>
</feature>
<comment type="subcellular location">
    <subcellularLocation>
        <location evidence="1">Membrane</location>
        <topology evidence="1">Multi-pass membrane protein</topology>
    </subcellularLocation>
</comment>
<feature type="transmembrane region" description="Helical" evidence="7">
    <location>
        <begin position="164"/>
        <end position="182"/>
    </location>
</feature>
<dbReference type="Proteomes" id="UP000249688">
    <property type="component" value="Unassembled WGS sequence"/>
</dbReference>
<feature type="transmembrane region" description="Helical" evidence="7">
    <location>
        <begin position="61"/>
        <end position="82"/>
    </location>
</feature>
<evidence type="ECO:0000313" key="8">
    <source>
        <dbReference type="EMBL" id="PZW42295.1"/>
    </source>
</evidence>
<keyword evidence="9" id="KW-1185">Reference proteome</keyword>
<dbReference type="OrthoDB" id="9810457at2"/>
<dbReference type="GO" id="GO:0016020">
    <property type="term" value="C:membrane"/>
    <property type="evidence" value="ECO:0007669"/>
    <property type="project" value="UniProtKB-SubCell"/>
</dbReference>
<reference evidence="8 9" key="1">
    <citation type="submission" date="2018-06" db="EMBL/GenBank/DDBJ databases">
        <title>Genomic Encyclopedia of Archaeal and Bacterial Type Strains, Phase II (KMG-II): from individual species to whole genera.</title>
        <authorList>
            <person name="Goeker M."/>
        </authorList>
    </citation>
    <scope>NUCLEOTIDE SEQUENCE [LARGE SCALE GENOMIC DNA]</scope>
    <source>
        <strain evidence="8 9">DSM 24525</strain>
    </source>
</reference>
<keyword evidence="4 7" id="KW-0812">Transmembrane</keyword>
<evidence type="ECO:0000256" key="2">
    <source>
        <dbReference type="ARBA" id="ARBA00022448"/>
    </source>
</evidence>
<accession>A0A2W7IB33</accession>